<feature type="transmembrane region" description="Helical" evidence="8">
    <location>
        <begin position="20"/>
        <end position="40"/>
    </location>
</feature>
<feature type="transmembrane region" description="Helical" evidence="8">
    <location>
        <begin position="135"/>
        <end position="155"/>
    </location>
</feature>
<dbReference type="GO" id="GO:0008324">
    <property type="term" value="F:monoatomic cation transmembrane transporter activity"/>
    <property type="evidence" value="ECO:0007669"/>
    <property type="project" value="InterPro"/>
</dbReference>
<dbReference type="Pfam" id="PF02386">
    <property type="entry name" value="TrkH"/>
    <property type="match status" value="1"/>
</dbReference>
<keyword evidence="2" id="KW-0813">Transport</keyword>
<dbReference type="GO" id="GO:0005886">
    <property type="term" value="C:plasma membrane"/>
    <property type="evidence" value="ECO:0007669"/>
    <property type="project" value="UniProtKB-SubCell"/>
</dbReference>
<dbReference type="RefSeq" id="WP_036834042.1">
    <property type="nucleotide sequence ID" value="NZ_AVPG01000010.1"/>
</dbReference>
<keyword evidence="5 8" id="KW-1133">Transmembrane helix</keyword>
<reference evidence="9 10" key="1">
    <citation type="submission" date="2013-08" db="EMBL/GenBank/DDBJ databases">
        <authorList>
            <person name="Huang J."/>
            <person name="Wang G."/>
        </authorList>
    </citation>
    <scope>NUCLEOTIDE SEQUENCE [LARGE SCALE GENOMIC DNA]</scope>
    <source>
        <strain evidence="9 10">JSM 072002</strain>
    </source>
</reference>
<protein>
    <submittedName>
        <fullName evidence="9">ATP synthase</fullName>
    </submittedName>
</protein>
<comment type="subcellular location">
    <subcellularLocation>
        <location evidence="1">Cell membrane</location>
        <topology evidence="1">Multi-pass membrane protein</topology>
    </subcellularLocation>
</comment>
<dbReference type="AlphaFoldDB" id="A0A0A5G4C6"/>
<evidence type="ECO:0000256" key="4">
    <source>
        <dbReference type="ARBA" id="ARBA00022692"/>
    </source>
</evidence>
<evidence type="ECO:0000256" key="1">
    <source>
        <dbReference type="ARBA" id="ARBA00004651"/>
    </source>
</evidence>
<evidence type="ECO:0000256" key="6">
    <source>
        <dbReference type="ARBA" id="ARBA00023065"/>
    </source>
</evidence>
<evidence type="ECO:0000313" key="9">
    <source>
        <dbReference type="EMBL" id="KGX86909.1"/>
    </source>
</evidence>
<organism evidence="9 10">
    <name type="scientific">Pontibacillus litoralis JSM 072002</name>
    <dbReference type="NCBI Taxonomy" id="1385512"/>
    <lineage>
        <taxon>Bacteria</taxon>
        <taxon>Bacillati</taxon>
        <taxon>Bacillota</taxon>
        <taxon>Bacilli</taxon>
        <taxon>Bacillales</taxon>
        <taxon>Bacillaceae</taxon>
        <taxon>Pontibacillus</taxon>
    </lineage>
</organism>
<proteinExistence type="predicted"/>
<feature type="transmembrane region" description="Helical" evidence="8">
    <location>
        <begin position="52"/>
        <end position="71"/>
    </location>
</feature>
<keyword evidence="10" id="KW-1185">Reference proteome</keyword>
<dbReference type="PANTHER" id="PTHR32024:SF4">
    <property type="entry name" value="KTR SYSTEM POTASSIUM UPTAKE PROTEIN D"/>
    <property type="match status" value="1"/>
</dbReference>
<evidence type="ECO:0000256" key="8">
    <source>
        <dbReference type="SAM" id="Phobius"/>
    </source>
</evidence>
<evidence type="ECO:0000256" key="7">
    <source>
        <dbReference type="ARBA" id="ARBA00023136"/>
    </source>
</evidence>
<feature type="transmembrane region" description="Helical" evidence="8">
    <location>
        <begin position="359"/>
        <end position="380"/>
    </location>
</feature>
<dbReference type="GO" id="GO:0030001">
    <property type="term" value="P:metal ion transport"/>
    <property type="evidence" value="ECO:0007669"/>
    <property type="project" value="UniProtKB-ARBA"/>
</dbReference>
<gene>
    <name evidence="9" type="ORF">N784_03390</name>
</gene>
<evidence type="ECO:0000256" key="3">
    <source>
        <dbReference type="ARBA" id="ARBA00022475"/>
    </source>
</evidence>
<dbReference type="STRING" id="1385512.N784_03390"/>
<keyword evidence="7 8" id="KW-0472">Membrane</keyword>
<evidence type="ECO:0000256" key="5">
    <source>
        <dbReference type="ARBA" id="ARBA00022989"/>
    </source>
</evidence>
<feature type="transmembrane region" description="Helical" evidence="8">
    <location>
        <begin position="236"/>
        <end position="259"/>
    </location>
</feature>
<evidence type="ECO:0000256" key="2">
    <source>
        <dbReference type="ARBA" id="ARBA00022448"/>
    </source>
</evidence>
<evidence type="ECO:0000313" key="10">
    <source>
        <dbReference type="Proteomes" id="UP000030401"/>
    </source>
</evidence>
<feature type="transmembrane region" description="Helical" evidence="8">
    <location>
        <begin position="318"/>
        <end position="338"/>
    </location>
</feature>
<dbReference type="Proteomes" id="UP000030401">
    <property type="component" value="Unassembled WGS sequence"/>
</dbReference>
<name>A0A0A5G4C6_9BACI</name>
<keyword evidence="6" id="KW-0406">Ion transport</keyword>
<feature type="transmembrane region" description="Helical" evidence="8">
    <location>
        <begin position="415"/>
        <end position="435"/>
    </location>
</feature>
<keyword evidence="4 8" id="KW-0812">Transmembrane</keyword>
<feature type="transmembrane region" description="Helical" evidence="8">
    <location>
        <begin position="195"/>
        <end position="216"/>
    </location>
</feature>
<dbReference type="PANTHER" id="PTHR32024">
    <property type="entry name" value="TRK SYSTEM POTASSIUM UPTAKE PROTEIN TRKG-RELATED"/>
    <property type="match status" value="1"/>
</dbReference>
<keyword evidence="3" id="KW-1003">Cell membrane</keyword>
<dbReference type="InterPro" id="IPR003445">
    <property type="entry name" value="Cat_transpt"/>
</dbReference>
<feature type="transmembrane region" description="Helical" evidence="8">
    <location>
        <begin position="77"/>
        <end position="104"/>
    </location>
</feature>
<dbReference type="eggNOG" id="COG0168">
    <property type="taxonomic scope" value="Bacteria"/>
</dbReference>
<accession>A0A0A5G4C6</accession>
<sequence length="455" mass="51199">MWIRNKYFRWLNDLSPVQLIVLFYGFAVLLACVLLGLPVAHKDGVDLELIDLIFTSVSAVSVTGLSTVSIADTFSVTGIFLLAFVLQLGGLGIMTLGTFIWVMLGKKIGLRERRLIMTDTNQTNFQGMVRLTKQILTLVLAIEFVGFLILGTYYLQYFSTWQEAYYQGFFAAVSATTNAGFDITGQSLVPFQDDYFVQFIHIILIILGAIGFPVLIEVRDYLFSSSDQRRVMRFSLFTKLTTTTFLILIIVGTLFIMLLEMNYFFSGKAWHEILFFSLFQSVTTRSAGLSTMDVSQFTEQTQLLMTALMFIGASPSSVGGGIRTTSFALIVLFLFTFARGKKRIKVFRREVHEDDLFKAVAVFIMAIITYFTAVLLIIAVEPFEILEIMFEVASAFGTTGLSLGITPDLTSFSKVVLILLMFIGRIGILTFLFSFNQDRKKEGHYQYPTERIIIG</sequence>
<comment type="caution">
    <text evidence="9">The sequence shown here is derived from an EMBL/GenBank/DDBJ whole genome shotgun (WGS) entry which is preliminary data.</text>
</comment>
<dbReference type="EMBL" id="AVPG01000010">
    <property type="protein sequence ID" value="KGX86909.1"/>
    <property type="molecule type" value="Genomic_DNA"/>
</dbReference>
<dbReference type="PROSITE" id="PS51257">
    <property type="entry name" value="PROKAR_LIPOPROTEIN"/>
    <property type="match status" value="1"/>
</dbReference>